<name>A0ABT6AYE1_9BURK</name>
<dbReference type="SMART" id="SM00382">
    <property type="entry name" value="AAA"/>
    <property type="match status" value="1"/>
</dbReference>
<reference evidence="8 9" key="1">
    <citation type="submission" date="2023-03" db="EMBL/GenBank/DDBJ databases">
        <title>Draft assemblies of triclosan tolerant bacteria isolated from returned activated sludge.</title>
        <authorList>
            <person name="Van Hamelsveld S."/>
        </authorList>
    </citation>
    <scope>NUCLEOTIDE SEQUENCE [LARGE SCALE GENOMIC DNA]</scope>
    <source>
        <strain evidence="8 9">GW210010_S58</strain>
    </source>
</reference>
<evidence type="ECO:0000256" key="3">
    <source>
        <dbReference type="ARBA" id="ARBA00022475"/>
    </source>
</evidence>
<evidence type="ECO:0000256" key="5">
    <source>
        <dbReference type="ARBA" id="ARBA00022741"/>
    </source>
</evidence>
<dbReference type="InterPro" id="IPR017871">
    <property type="entry name" value="ABC_transporter-like_CS"/>
</dbReference>
<gene>
    <name evidence="8" type="ORF">P3W85_31820</name>
</gene>
<dbReference type="PANTHER" id="PTHR42798:SF7">
    <property type="entry name" value="ALPHA-D-RIBOSE 1-METHYLPHOSPHONATE 5-TRIPHOSPHATE SYNTHASE SUBUNIT PHNL"/>
    <property type="match status" value="1"/>
</dbReference>
<dbReference type="PANTHER" id="PTHR42798">
    <property type="entry name" value="LIPOPROTEIN-RELEASING SYSTEM ATP-BINDING PROTEIN LOLD"/>
    <property type="match status" value="1"/>
</dbReference>
<evidence type="ECO:0000313" key="9">
    <source>
        <dbReference type="Proteomes" id="UP001216674"/>
    </source>
</evidence>
<protein>
    <submittedName>
        <fullName evidence="8">ABC transporter ATP-binding protein</fullName>
    </submittedName>
</protein>
<dbReference type="InterPro" id="IPR003593">
    <property type="entry name" value="AAA+_ATPase"/>
</dbReference>
<evidence type="ECO:0000256" key="2">
    <source>
        <dbReference type="ARBA" id="ARBA00022448"/>
    </source>
</evidence>
<evidence type="ECO:0000256" key="4">
    <source>
        <dbReference type="ARBA" id="ARBA00022519"/>
    </source>
</evidence>
<keyword evidence="6 8" id="KW-0067">ATP-binding</keyword>
<dbReference type="PROSITE" id="PS00211">
    <property type="entry name" value="ABC_TRANSPORTER_1"/>
    <property type="match status" value="1"/>
</dbReference>
<keyword evidence="4" id="KW-0472">Membrane</keyword>
<sequence length="243" mass="26349">MNTRPSIVSRGIAKAFTVGKITQQVIKDSSLDIYPATLTLIIGPSGSGKSTMLSMMSGLLRPDSGQVLALDTELWTLGEAALDRFRLENCGFIFQGFNLFGALTALENVLLPLQYLGKRGAAAMMQARHVLEEVGLAHRCHLRPAELSGGEKQRVAIARALVKNPKLIFADEPTSALDKINGGIVIDLLKRIAIEHGATVLGVTHDPRLLGHADRVIELEDGVVVRDREQTGEAPAEQERRRA</sequence>
<evidence type="ECO:0000256" key="6">
    <source>
        <dbReference type="ARBA" id="ARBA00022840"/>
    </source>
</evidence>
<evidence type="ECO:0000256" key="1">
    <source>
        <dbReference type="ARBA" id="ARBA00005417"/>
    </source>
</evidence>
<feature type="domain" description="ABC transporter" evidence="7">
    <location>
        <begin position="7"/>
        <end position="243"/>
    </location>
</feature>
<dbReference type="EMBL" id="JARJLM010000515">
    <property type="protein sequence ID" value="MDF3837504.1"/>
    <property type="molecule type" value="Genomic_DNA"/>
</dbReference>
<proteinExistence type="inferred from homology"/>
<dbReference type="PROSITE" id="PS50893">
    <property type="entry name" value="ABC_TRANSPORTER_2"/>
    <property type="match status" value="1"/>
</dbReference>
<dbReference type="RefSeq" id="WP_276267689.1">
    <property type="nucleotide sequence ID" value="NZ_JARJLM010000515.1"/>
</dbReference>
<dbReference type="Pfam" id="PF00005">
    <property type="entry name" value="ABC_tran"/>
    <property type="match status" value="1"/>
</dbReference>
<keyword evidence="3" id="KW-1003">Cell membrane</keyword>
<dbReference type="Gene3D" id="3.40.50.300">
    <property type="entry name" value="P-loop containing nucleotide triphosphate hydrolases"/>
    <property type="match status" value="1"/>
</dbReference>
<evidence type="ECO:0000313" key="8">
    <source>
        <dbReference type="EMBL" id="MDF3837504.1"/>
    </source>
</evidence>
<keyword evidence="2" id="KW-0813">Transport</keyword>
<keyword evidence="4" id="KW-0997">Cell inner membrane</keyword>
<accession>A0ABT6AYE1</accession>
<dbReference type="InterPro" id="IPR027417">
    <property type="entry name" value="P-loop_NTPase"/>
</dbReference>
<comment type="similarity">
    <text evidence="1">Belongs to the ABC transporter superfamily.</text>
</comment>
<dbReference type="GO" id="GO:0005524">
    <property type="term" value="F:ATP binding"/>
    <property type="evidence" value="ECO:0007669"/>
    <property type="project" value="UniProtKB-KW"/>
</dbReference>
<comment type="caution">
    <text evidence="8">The sequence shown here is derived from an EMBL/GenBank/DDBJ whole genome shotgun (WGS) entry which is preliminary data.</text>
</comment>
<evidence type="ECO:0000259" key="7">
    <source>
        <dbReference type="PROSITE" id="PS50893"/>
    </source>
</evidence>
<dbReference type="Proteomes" id="UP001216674">
    <property type="component" value="Unassembled WGS sequence"/>
</dbReference>
<keyword evidence="5" id="KW-0547">Nucleotide-binding</keyword>
<dbReference type="InterPro" id="IPR017911">
    <property type="entry name" value="MacB-like_ATP-bd"/>
</dbReference>
<organism evidence="8 9">
    <name type="scientific">Cupriavidus basilensis</name>
    <dbReference type="NCBI Taxonomy" id="68895"/>
    <lineage>
        <taxon>Bacteria</taxon>
        <taxon>Pseudomonadati</taxon>
        <taxon>Pseudomonadota</taxon>
        <taxon>Betaproteobacteria</taxon>
        <taxon>Burkholderiales</taxon>
        <taxon>Burkholderiaceae</taxon>
        <taxon>Cupriavidus</taxon>
    </lineage>
</organism>
<dbReference type="SUPFAM" id="SSF52540">
    <property type="entry name" value="P-loop containing nucleoside triphosphate hydrolases"/>
    <property type="match status" value="1"/>
</dbReference>
<dbReference type="CDD" id="cd03255">
    <property type="entry name" value="ABC_MJ0796_LolCDE_FtsE"/>
    <property type="match status" value="1"/>
</dbReference>
<keyword evidence="9" id="KW-1185">Reference proteome</keyword>
<dbReference type="InterPro" id="IPR003439">
    <property type="entry name" value="ABC_transporter-like_ATP-bd"/>
</dbReference>